<dbReference type="PRINTS" id="PR00411">
    <property type="entry name" value="PNDRDTASEI"/>
</dbReference>
<dbReference type="NCBIfam" id="NF004947">
    <property type="entry name" value="PRK06292.2-5"/>
    <property type="match status" value="1"/>
</dbReference>
<evidence type="ECO:0000313" key="12">
    <source>
        <dbReference type="EMBL" id="MDR7665934.1"/>
    </source>
</evidence>
<dbReference type="InterPro" id="IPR016156">
    <property type="entry name" value="FAD/NAD-linked_Rdtase_dimer_sf"/>
</dbReference>
<accession>A0ABU2D1S6</accession>
<evidence type="ECO:0000259" key="11">
    <source>
        <dbReference type="Pfam" id="PF07992"/>
    </source>
</evidence>
<dbReference type="Pfam" id="PF02852">
    <property type="entry name" value="Pyr_redox_dim"/>
    <property type="match status" value="1"/>
</dbReference>
<keyword evidence="5 9" id="KW-0560">Oxidoreductase</keyword>
<evidence type="ECO:0000256" key="3">
    <source>
        <dbReference type="ARBA" id="ARBA00022630"/>
    </source>
</evidence>
<sequence length="476" mass="53186">MENYDLIVIGTGSAMNYMNPLINSNPKMKIAVIDKDEPGGICLTRGCIPSKILLYPAELIRELKTAPLFGIKLEIKDIDFNAIMGRMRRKIGEDIEMIREGLEENPYLDYYHESAEFVSPYTLKVGEKTLYSKMIFLCTGSRPAIPPVKGLEEAGYLTSDTVLQLTECPGHLAIFGGSYIAAEYGHFFSAMGAEVTVIGRNSRFLPQEEPEISKLARIKMSEYMKIITNHEAIEVRKEDNGQKTIVAKDRNSGEEIIITVDEILVATGRVPNTDILHPERAGIKTDLQGWISVNDYLETSQPDVWAFGDANGKYLLKHVGNYESGIVYLNAILKEKVKADYHAVPHAVFSYPEIAGAGMGEKEAVEKYGEDRVVIGLKFFEDTAKGAAMGLRDYFVKVILDGKEEKILGAHIIGPHASVLIHQIIPLMYTESRSPEPIMRGMDIHPSLSEVVTRAFYSRLSLEHYHHVLKQMGLED</sequence>
<dbReference type="PANTHER" id="PTHR22912:SF151">
    <property type="entry name" value="DIHYDROLIPOYL DEHYDROGENASE, MITOCHONDRIAL"/>
    <property type="match status" value="1"/>
</dbReference>
<comment type="caution">
    <text evidence="12">The sequence shown here is derived from an EMBL/GenBank/DDBJ whole genome shotgun (WGS) entry which is preliminary data.</text>
</comment>
<evidence type="ECO:0000313" key="13">
    <source>
        <dbReference type="Proteomes" id="UP001246244"/>
    </source>
</evidence>
<dbReference type="InterPro" id="IPR036188">
    <property type="entry name" value="FAD/NAD-bd_sf"/>
</dbReference>
<dbReference type="RefSeq" id="WP_310575960.1">
    <property type="nucleotide sequence ID" value="NZ_JAVKPK010000032.1"/>
</dbReference>
<evidence type="ECO:0000256" key="5">
    <source>
        <dbReference type="ARBA" id="ARBA00023002"/>
    </source>
</evidence>
<dbReference type="PANTHER" id="PTHR22912">
    <property type="entry name" value="DISULFIDE OXIDOREDUCTASE"/>
    <property type="match status" value="1"/>
</dbReference>
<dbReference type="EMBL" id="JAVKPK010000032">
    <property type="protein sequence ID" value="MDR7665934.1"/>
    <property type="molecule type" value="Genomic_DNA"/>
</dbReference>
<dbReference type="PROSITE" id="PS00076">
    <property type="entry name" value="PYRIDINE_REDOX_1"/>
    <property type="match status" value="1"/>
</dbReference>
<dbReference type="InterPro" id="IPR004099">
    <property type="entry name" value="Pyr_nucl-diS_OxRdtase_dimer"/>
</dbReference>
<keyword evidence="13" id="KW-1185">Reference proteome</keyword>
<name>A0ABU2D1S6_9EURY</name>
<comment type="similarity">
    <text evidence="2 9">Belongs to the class-I pyridine nucleotide-disulfide oxidoreductase family.</text>
</comment>
<protein>
    <submittedName>
        <fullName evidence="12">Dihydrolipoyl dehydrogenase</fullName>
        <ecNumber evidence="12">1.8.1.4</ecNumber>
    </submittedName>
</protein>
<evidence type="ECO:0000256" key="4">
    <source>
        <dbReference type="ARBA" id="ARBA00022827"/>
    </source>
</evidence>
<dbReference type="SUPFAM" id="SSF55424">
    <property type="entry name" value="FAD/NAD-linked reductases, dimerisation (C-terminal) domain"/>
    <property type="match status" value="1"/>
</dbReference>
<reference evidence="13" key="1">
    <citation type="submission" date="2023-07" db="EMBL/GenBank/DDBJ databases">
        <title>Whole-genome sequencing of a new Methanosarcina sp. Z-7115.</title>
        <authorList>
            <person name="Zhilina T.N."/>
            <person name="Merkel A.Y."/>
        </authorList>
    </citation>
    <scope>NUCLEOTIDE SEQUENCE [LARGE SCALE GENOMIC DNA]</scope>
    <source>
        <strain evidence="13">Z-7115</strain>
    </source>
</reference>
<dbReference type="PIRSF" id="PIRSF000350">
    <property type="entry name" value="Mercury_reductase_MerA"/>
    <property type="match status" value="1"/>
</dbReference>
<keyword evidence="8 9" id="KW-0676">Redox-active center</keyword>
<dbReference type="PRINTS" id="PR00368">
    <property type="entry name" value="FADPNR"/>
</dbReference>
<keyword evidence="3 9" id="KW-0285">Flavoprotein</keyword>
<dbReference type="Gene3D" id="3.50.50.60">
    <property type="entry name" value="FAD/NAD(P)-binding domain"/>
    <property type="match status" value="2"/>
</dbReference>
<dbReference type="GO" id="GO:0004148">
    <property type="term" value="F:dihydrolipoyl dehydrogenase (NADH) activity"/>
    <property type="evidence" value="ECO:0007669"/>
    <property type="project" value="UniProtKB-EC"/>
</dbReference>
<gene>
    <name evidence="12" type="ORF">RG963_09145</name>
</gene>
<dbReference type="Gene3D" id="3.30.390.30">
    <property type="match status" value="1"/>
</dbReference>
<feature type="domain" description="Pyridine nucleotide-disulphide oxidoreductase dimerisation" evidence="10">
    <location>
        <begin position="344"/>
        <end position="455"/>
    </location>
</feature>
<dbReference type="Pfam" id="PF07992">
    <property type="entry name" value="Pyr_redox_2"/>
    <property type="match status" value="1"/>
</dbReference>
<evidence type="ECO:0000259" key="10">
    <source>
        <dbReference type="Pfam" id="PF02852"/>
    </source>
</evidence>
<dbReference type="EC" id="1.8.1.4" evidence="12"/>
<evidence type="ECO:0000256" key="6">
    <source>
        <dbReference type="ARBA" id="ARBA00023027"/>
    </source>
</evidence>
<dbReference type="Proteomes" id="UP001246244">
    <property type="component" value="Unassembled WGS sequence"/>
</dbReference>
<dbReference type="InterPro" id="IPR012999">
    <property type="entry name" value="Pyr_OxRdtase_I_AS"/>
</dbReference>
<comment type="cofactor">
    <cofactor evidence="1">
        <name>FAD</name>
        <dbReference type="ChEBI" id="CHEBI:57692"/>
    </cofactor>
</comment>
<organism evidence="12 13">
    <name type="scientific">Methanosarcina baikalica</name>
    <dbReference type="NCBI Taxonomy" id="3073890"/>
    <lineage>
        <taxon>Archaea</taxon>
        <taxon>Methanobacteriati</taxon>
        <taxon>Methanobacteriota</taxon>
        <taxon>Stenosarchaea group</taxon>
        <taxon>Methanomicrobia</taxon>
        <taxon>Methanosarcinales</taxon>
        <taxon>Methanosarcinaceae</taxon>
        <taxon>Methanosarcina</taxon>
    </lineage>
</organism>
<keyword evidence="6" id="KW-0520">NAD</keyword>
<dbReference type="InterPro" id="IPR001100">
    <property type="entry name" value="Pyr_nuc-diS_OxRdtase"/>
</dbReference>
<evidence type="ECO:0000256" key="8">
    <source>
        <dbReference type="ARBA" id="ARBA00023284"/>
    </source>
</evidence>
<evidence type="ECO:0000256" key="1">
    <source>
        <dbReference type="ARBA" id="ARBA00001974"/>
    </source>
</evidence>
<dbReference type="InterPro" id="IPR023753">
    <property type="entry name" value="FAD/NAD-binding_dom"/>
</dbReference>
<dbReference type="SUPFAM" id="SSF51905">
    <property type="entry name" value="FAD/NAD(P)-binding domain"/>
    <property type="match status" value="1"/>
</dbReference>
<evidence type="ECO:0000256" key="7">
    <source>
        <dbReference type="ARBA" id="ARBA00023157"/>
    </source>
</evidence>
<proteinExistence type="inferred from homology"/>
<feature type="domain" description="FAD/NAD(P)-binding" evidence="11">
    <location>
        <begin position="4"/>
        <end position="313"/>
    </location>
</feature>
<evidence type="ECO:0000256" key="9">
    <source>
        <dbReference type="RuleBase" id="RU003691"/>
    </source>
</evidence>
<dbReference type="InterPro" id="IPR050151">
    <property type="entry name" value="Class-I_Pyr_Nuc-Dis_Oxidored"/>
</dbReference>
<keyword evidence="4 9" id="KW-0274">FAD</keyword>
<keyword evidence="7" id="KW-1015">Disulfide bond</keyword>
<evidence type="ECO:0000256" key="2">
    <source>
        <dbReference type="ARBA" id="ARBA00007532"/>
    </source>
</evidence>